<accession>A0A832V0T0</accession>
<feature type="region of interest" description="Disordered" evidence="1">
    <location>
        <begin position="1"/>
        <end position="44"/>
    </location>
</feature>
<dbReference type="EMBL" id="DVAB01000012">
    <property type="protein sequence ID" value="HIK00148.1"/>
    <property type="molecule type" value="Genomic_DNA"/>
</dbReference>
<feature type="region of interest" description="Disordered" evidence="1">
    <location>
        <begin position="204"/>
        <end position="232"/>
    </location>
</feature>
<dbReference type="AlphaFoldDB" id="A0A832V0T0"/>
<evidence type="ECO:0000313" key="3">
    <source>
        <dbReference type="Proteomes" id="UP000646946"/>
    </source>
</evidence>
<sequence length="232" mass="26456">MPDPIATPAMLPPTIQRPTAIMPMPSSAVKPQLPPPPPIPGMPPLHPQKPTLSTQEVAKLPLFMKVEEYDRIVSDLHILFASLEKMGEILINLSTVEENQRKETQRWKEQLDTTRDLLNKLLSHMPETGRLKAIVEERKKQQQKEKIKTEITDLQKDLKKVVVHKPTAQLSSEIQNLRSNISGIQDEMHALHEELKNLAEATKQKAAEGKKAPSYHDFPRPTYQKTEIKKPW</sequence>
<keyword evidence="3" id="KW-1185">Reference proteome</keyword>
<protein>
    <submittedName>
        <fullName evidence="2">Uncharacterized protein</fullName>
    </submittedName>
</protein>
<dbReference type="Proteomes" id="UP000646946">
    <property type="component" value="Unassembled WGS sequence"/>
</dbReference>
<gene>
    <name evidence="2" type="ORF">H1016_01255</name>
</gene>
<evidence type="ECO:0000313" key="2">
    <source>
        <dbReference type="EMBL" id="HIK00148.1"/>
    </source>
</evidence>
<comment type="caution">
    <text evidence="2">The sequence shown here is derived from an EMBL/GenBank/DDBJ whole genome shotgun (WGS) entry which is preliminary data.</text>
</comment>
<proteinExistence type="predicted"/>
<feature type="compositionally biased region" description="Pro residues" evidence="1">
    <location>
        <begin position="32"/>
        <end position="44"/>
    </location>
</feature>
<organism evidence="2 3">
    <name type="scientific">Candidatus Naiadarchaeum limnaeum</name>
    <dbReference type="NCBI Taxonomy" id="2756139"/>
    <lineage>
        <taxon>Archaea</taxon>
        <taxon>Candidatus Undinarchaeota</taxon>
        <taxon>Candidatus Undinarchaeia</taxon>
        <taxon>Candidatus Naiadarchaeales</taxon>
        <taxon>Candidatus Naiadarchaeaceae</taxon>
        <taxon>Candidatus Naiadarchaeum</taxon>
    </lineage>
</organism>
<name>A0A832V0T0_9ARCH</name>
<reference evidence="2 3" key="1">
    <citation type="journal article" name="Nat. Commun.">
        <title>Undinarchaeota illuminate DPANN phylogeny and the impact of gene transfer on archaeal evolution.</title>
        <authorList>
            <person name="Dombrowski N."/>
            <person name="Williams T.A."/>
            <person name="Sun J."/>
            <person name="Woodcroft B.J."/>
            <person name="Lee J.H."/>
            <person name="Minh B.Q."/>
            <person name="Rinke C."/>
            <person name="Spang A."/>
        </authorList>
    </citation>
    <scope>NUCLEOTIDE SEQUENCE [LARGE SCALE GENOMIC DNA]</scope>
    <source>
        <strain evidence="2">MAG_bin1129</strain>
    </source>
</reference>
<evidence type="ECO:0000256" key="1">
    <source>
        <dbReference type="SAM" id="MobiDB-lite"/>
    </source>
</evidence>